<evidence type="ECO:0000313" key="2">
    <source>
        <dbReference type="EMBL" id="KAJ3588845.1"/>
    </source>
</evidence>
<protein>
    <submittedName>
        <fullName evidence="2">Uncharacterized protein</fullName>
    </submittedName>
</protein>
<name>A0A9Q0DKT6_9TELE</name>
<dbReference type="EMBL" id="JANIIK010000115">
    <property type="protein sequence ID" value="KAJ3588845.1"/>
    <property type="molecule type" value="Genomic_DNA"/>
</dbReference>
<proteinExistence type="predicted"/>
<accession>A0A9Q0DKT6</accession>
<organism evidence="2 3">
    <name type="scientific">Muraenolepis orangiensis</name>
    <name type="common">Patagonian moray cod</name>
    <dbReference type="NCBI Taxonomy" id="630683"/>
    <lineage>
        <taxon>Eukaryota</taxon>
        <taxon>Metazoa</taxon>
        <taxon>Chordata</taxon>
        <taxon>Craniata</taxon>
        <taxon>Vertebrata</taxon>
        <taxon>Euteleostomi</taxon>
        <taxon>Actinopterygii</taxon>
        <taxon>Neopterygii</taxon>
        <taxon>Teleostei</taxon>
        <taxon>Neoteleostei</taxon>
        <taxon>Acanthomorphata</taxon>
        <taxon>Zeiogadaria</taxon>
        <taxon>Gadariae</taxon>
        <taxon>Gadiformes</taxon>
        <taxon>Muraenolepidoidei</taxon>
        <taxon>Muraenolepididae</taxon>
        <taxon>Muraenolepis</taxon>
    </lineage>
</organism>
<dbReference type="Proteomes" id="UP001148018">
    <property type="component" value="Unassembled WGS sequence"/>
</dbReference>
<evidence type="ECO:0000313" key="3">
    <source>
        <dbReference type="Proteomes" id="UP001148018"/>
    </source>
</evidence>
<reference evidence="2" key="1">
    <citation type="submission" date="2022-07" db="EMBL/GenBank/DDBJ databases">
        <title>Chromosome-level genome of Muraenolepis orangiensis.</title>
        <authorList>
            <person name="Kim J."/>
        </authorList>
    </citation>
    <scope>NUCLEOTIDE SEQUENCE</scope>
    <source>
        <strain evidence="2">KU_S4_2022</strain>
        <tissue evidence="2">Muscle</tissue>
    </source>
</reference>
<keyword evidence="3" id="KW-1185">Reference proteome</keyword>
<gene>
    <name evidence="2" type="ORF">NHX12_009699</name>
</gene>
<evidence type="ECO:0000256" key="1">
    <source>
        <dbReference type="SAM" id="MobiDB-lite"/>
    </source>
</evidence>
<dbReference type="AlphaFoldDB" id="A0A9Q0DKT6"/>
<comment type="caution">
    <text evidence="2">The sequence shown here is derived from an EMBL/GenBank/DDBJ whole genome shotgun (WGS) entry which is preliminary data.</text>
</comment>
<feature type="region of interest" description="Disordered" evidence="1">
    <location>
        <begin position="65"/>
        <end position="150"/>
    </location>
</feature>
<sequence length="162" mass="16947">MSGCMLCADSSGTSRLQGAPGSGICLSPRCQVFSSPGSPSRFTKTHEIPCGLRLLSTPESSGIKRAVRPLFPDGSGVRYSPDPVEGQPPPEGRDPHVTPPSAALHHGPSSHLGGLTAPEVRQQCGTRGQRGEGGVLRWNGSFSGSVDPHLSWDLRRSAGVQL</sequence>